<reference evidence="1" key="1">
    <citation type="journal article" date="2014" name="Int. J. Syst. Evol. Microbiol.">
        <title>Complete genome sequence of Corynebacterium casei LMG S-19264T (=DSM 44701T), isolated from a smear-ripened cheese.</title>
        <authorList>
            <consortium name="US DOE Joint Genome Institute (JGI-PGF)"/>
            <person name="Walter F."/>
            <person name="Albersmeier A."/>
            <person name="Kalinowski J."/>
            <person name="Ruckert C."/>
        </authorList>
    </citation>
    <scope>NUCLEOTIDE SEQUENCE</scope>
    <source>
        <strain evidence="1">CGMCC 4.5737</strain>
    </source>
</reference>
<accession>A0A8J3CAJ0</accession>
<protein>
    <submittedName>
        <fullName evidence="1">Uncharacterized protein</fullName>
    </submittedName>
</protein>
<organism evidence="1 2">
    <name type="scientific">Longimycelium tulufanense</name>
    <dbReference type="NCBI Taxonomy" id="907463"/>
    <lineage>
        <taxon>Bacteria</taxon>
        <taxon>Bacillati</taxon>
        <taxon>Actinomycetota</taxon>
        <taxon>Actinomycetes</taxon>
        <taxon>Pseudonocardiales</taxon>
        <taxon>Pseudonocardiaceae</taxon>
        <taxon>Longimycelium</taxon>
    </lineage>
</organism>
<gene>
    <name evidence="1" type="ORF">GCM10012275_07900</name>
</gene>
<comment type="caution">
    <text evidence="1">The sequence shown here is derived from an EMBL/GenBank/DDBJ whole genome shotgun (WGS) entry which is preliminary data.</text>
</comment>
<name>A0A8J3CAJ0_9PSEU</name>
<dbReference type="EMBL" id="BMMK01000002">
    <property type="protein sequence ID" value="GGM39447.1"/>
    <property type="molecule type" value="Genomic_DNA"/>
</dbReference>
<reference evidence="1" key="2">
    <citation type="submission" date="2020-09" db="EMBL/GenBank/DDBJ databases">
        <authorList>
            <person name="Sun Q."/>
            <person name="Zhou Y."/>
        </authorList>
    </citation>
    <scope>NUCLEOTIDE SEQUENCE</scope>
    <source>
        <strain evidence="1">CGMCC 4.5737</strain>
    </source>
</reference>
<dbReference type="AlphaFoldDB" id="A0A8J3CAJ0"/>
<sequence>MRTRPSHVMTAALRVVAPDDLYVPPELTDGMNQERLREIERSCLRRAWFMLATREGVEDALIKLTRDTASMDFYTRQIERLPGPGLRPASVSDALRAALLLRWIEYRDASHKWAALFKEARDAAESLSRQGEQ</sequence>
<evidence type="ECO:0000313" key="1">
    <source>
        <dbReference type="EMBL" id="GGM39447.1"/>
    </source>
</evidence>
<keyword evidence="2" id="KW-1185">Reference proteome</keyword>
<proteinExistence type="predicted"/>
<evidence type="ECO:0000313" key="2">
    <source>
        <dbReference type="Proteomes" id="UP000637578"/>
    </source>
</evidence>
<dbReference type="Proteomes" id="UP000637578">
    <property type="component" value="Unassembled WGS sequence"/>
</dbReference>